<accession>A0A2H0TGJ8</accession>
<gene>
    <name evidence="3" type="ORF">COU47_00690</name>
</gene>
<dbReference type="Pfam" id="PF09834">
    <property type="entry name" value="DUF2061"/>
    <property type="match status" value="1"/>
</dbReference>
<organism evidence="3 4">
    <name type="scientific">Candidatus Niyogibacteria bacterium CG10_big_fil_rev_8_21_14_0_10_46_36</name>
    <dbReference type="NCBI Taxonomy" id="1974726"/>
    <lineage>
        <taxon>Bacteria</taxon>
        <taxon>Candidatus Niyogiibacteriota</taxon>
    </lineage>
</organism>
<proteinExistence type="predicted"/>
<sequence>MRDSHTRSVLKGITYRIFATITTALFVFFITKNIKLSLSVGIFEIAAKILLFYSHERVWHGIRWGKF</sequence>
<evidence type="ECO:0000259" key="2">
    <source>
        <dbReference type="Pfam" id="PF09834"/>
    </source>
</evidence>
<dbReference type="AlphaFoldDB" id="A0A2H0TGJ8"/>
<dbReference type="EMBL" id="PFCO01000001">
    <property type="protein sequence ID" value="PIR69935.1"/>
    <property type="molecule type" value="Genomic_DNA"/>
</dbReference>
<keyword evidence="1" id="KW-0812">Transmembrane</keyword>
<evidence type="ECO:0000256" key="1">
    <source>
        <dbReference type="SAM" id="Phobius"/>
    </source>
</evidence>
<feature type="transmembrane region" description="Helical" evidence="1">
    <location>
        <begin position="12"/>
        <end position="30"/>
    </location>
</feature>
<evidence type="ECO:0000313" key="4">
    <source>
        <dbReference type="Proteomes" id="UP000231503"/>
    </source>
</evidence>
<keyword evidence="1" id="KW-1133">Transmembrane helix</keyword>
<comment type="caution">
    <text evidence="3">The sequence shown here is derived from an EMBL/GenBank/DDBJ whole genome shotgun (WGS) entry which is preliminary data.</text>
</comment>
<name>A0A2H0TGJ8_9BACT</name>
<protein>
    <recommendedName>
        <fullName evidence="2">DUF2061 domain-containing protein</fullName>
    </recommendedName>
</protein>
<evidence type="ECO:0000313" key="3">
    <source>
        <dbReference type="EMBL" id="PIR69935.1"/>
    </source>
</evidence>
<feature type="domain" description="DUF2061" evidence="2">
    <location>
        <begin position="9"/>
        <end position="60"/>
    </location>
</feature>
<keyword evidence="1" id="KW-0472">Membrane</keyword>
<reference evidence="4" key="1">
    <citation type="submission" date="2017-09" db="EMBL/GenBank/DDBJ databases">
        <title>Depth-based differentiation of microbial function through sediment-hosted aquifers and enrichment of novel symbionts in the deep terrestrial subsurface.</title>
        <authorList>
            <person name="Probst A.J."/>
            <person name="Ladd B."/>
            <person name="Jarett J.K."/>
            <person name="Geller-Mcgrath D.E."/>
            <person name="Sieber C.M.K."/>
            <person name="Emerson J.B."/>
            <person name="Anantharaman K."/>
            <person name="Thomas B.C."/>
            <person name="Malmstrom R."/>
            <person name="Stieglmeier M."/>
            <person name="Klingl A."/>
            <person name="Woyke T."/>
            <person name="Ryan C.M."/>
            <person name="Banfield J.F."/>
        </authorList>
    </citation>
    <scope>NUCLEOTIDE SEQUENCE [LARGE SCALE GENOMIC DNA]</scope>
</reference>
<dbReference type="Proteomes" id="UP000231503">
    <property type="component" value="Unassembled WGS sequence"/>
</dbReference>
<dbReference type="InterPro" id="IPR018638">
    <property type="entry name" value="DUF2061_membrane"/>
</dbReference>